<dbReference type="Proteomes" id="UP000035760">
    <property type="component" value="Unassembled WGS sequence"/>
</dbReference>
<dbReference type="OrthoDB" id="79831at2"/>
<evidence type="ECO:0000313" key="2">
    <source>
        <dbReference type="Proteomes" id="UP000035760"/>
    </source>
</evidence>
<evidence type="ECO:0000313" key="1">
    <source>
        <dbReference type="EMBL" id="CDI04316.1"/>
    </source>
</evidence>
<reference evidence="1" key="2">
    <citation type="submission" date="2014-03" db="EMBL/GenBank/DDBJ databases">
        <title>Candidatus Competibacter-lineage genomes retrieved from metagenomes reveal functional metabolic diversity.</title>
        <authorList>
            <person name="McIlroy S.J."/>
            <person name="Albertsen M."/>
            <person name="Andresen E.K."/>
            <person name="Saunders A.M."/>
            <person name="Kristiansen R."/>
            <person name="Stokholm-Bjerregaard M."/>
            <person name="Nielsen K.L."/>
            <person name="Nielsen P.H."/>
        </authorList>
    </citation>
    <scope>NUCLEOTIDE SEQUENCE</scope>
    <source>
        <strain evidence="1">Run_A_D11</strain>
    </source>
</reference>
<accession>W6M8K8</accession>
<organism evidence="1 2">
    <name type="scientific">Candidatus Competibacter denitrificans Run_A_D11</name>
    <dbReference type="NCBI Taxonomy" id="1400863"/>
    <lineage>
        <taxon>Bacteria</taxon>
        <taxon>Pseudomonadati</taxon>
        <taxon>Pseudomonadota</taxon>
        <taxon>Gammaproteobacteria</taxon>
        <taxon>Candidatus Competibacteraceae</taxon>
        <taxon>Candidatus Competibacter</taxon>
    </lineage>
</organism>
<dbReference type="InterPro" id="IPR014054">
    <property type="entry name" value="Phage_regulatory_Rha"/>
</dbReference>
<protein>
    <submittedName>
        <fullName evidence="1">Uncharacterized protein</fullName>
    </submittedName>
</protein>
<dbReference type="AlphaFoldDB" id="W6M8K8"/>
<dbReference type="STRING" id="1400863.BN873_940011"/>
<name>W6M8K8_9GAMM</name>
<keyword evidence="2" id="KW-1185">Reference proteome</keyword>
<dbReference type="Pfam" id="PF09669">
    <property type="entry name" value="Phage_pRha"/>
    <property type="match status" value="1"/>
</dbReference>
<proteinExistence type="predicted"/>
<dbReference type="RefSeq" id="WP_053085433.1">
    <property type="nucleotide sequence ID" value="NZ_CBTJ020000107.1"/>
</dbReference>
<sequence length="195" mass="22082">MSTVLSLAVIDGEPRVDSRVIITELGVEPRATRQLIDKYSSEFNEFGPLPFEMEVGRRGQGGGTPIKYYLLNEDQAYFLMTLVRNTEEAVELKKRLVKAFAQYRTRSQSLPEPAAPRPNTITLDKDEYIGLLKTQAAYWKGKAQPGRRLLTTEEKTRIKKFHAQGLGSAVIGQRIQRPEGTVGSYLRRLRIGQDR</sequence>
<gene>
    <name evidence="1" type="ORF">BN873_940011</name>
</gene>
<comment type="caution">
    <text evidence="1">The sequence shown here is derived from an EMBL/GenBank/DDBJ whole genome shotgun (WGS) entry which is preliminary data.</text>
</comment>
<dbReference type="EMBL" id="CBTJ020000107">
    <property type="protein sequence ID" value="CDI04316.1"/>
    <property type="molecule type" value="Genomic_DNA"/>
</dbReference>
<reference evidence="1" key="1">
    <citation type="submission" date="2013-07" db="EMBL/GenBank/DDBJ databases">
        <authorList>
            <person name="McIlroy S."/>
        </authorList>
    </citation>
    <scope>NUCLEOTIDE SEQUENCE [LARGE SCALE GENOMIC DNA]</scope>
    <source>
        <strain evidence="1">Run_A_D11</strain>
    </source>
</reference>